<gene>
    <name evidence="3" type="ORF">F8O01_11490</name>
</gene>
<feature type="compositionally biased region" description="Basic and acidic residues" evidence="1">
    <location>
        <begin position="543"/>
        <end position="555"/>
    </location>
</feature>
<keyword evidence="2" id="KW-0812">Transmembrane</keyword>
<feature type="transmembrane region" description="Helical" evidence="2">
    <location>
        <begin position="424"/>
        <end position="442"/>
    </location>
</feature>
<keyword evidence="2" id="KW-1133">Transmembrane helix</keyword>
<sequence>MSVVLHDLACAARARLGARLRRARHALRHIAAFRRRHPGTFLLLVSVLLALAWVTCGNVLVAFADAPANPLVPGGELVDTHGVPLVNYAVLPLDRGDIWTAEKTVKTLPTDWVWTGHVAMVAATVQVLSWVLEFTWVDWLLTPFEAIAESVDTNLGRVDWAPFALLVAGAVGGVLVFIGRTAAGLTDLFVSALCFALATTILTNPVAGLAGDGDGGAIGAAQDYGEELAQAVFTDLDVLDADVIAEDEVLTKGITAQLITVFVSIPAQEVAFGHRIADAECEAVFVERMTSEPPILGNQVRDGVSGCDAVAKAYVERPDFWQTMVALITLAGTGSLSLFAWGLFAMLAMTVLGAAFAGIRTIVWLHVAMLPSLGRRQLVKALADLATSVLAFVLILVLLSTGLGMVLKVIETITSVGISLVNQMGFLSILLIAATVTTLVITRRLRRQGRTLLEALASVGRSGEERSGAHAKAVANLAMNVAQMTPAAPVATALKSVTDAAQSNAKQAPPPVSGQGGASTEKAPAPRDAAQAPPQQPTGGGTDTERADRERREPRVTVVVRPTVDRNGERGAAPSNGRLRELRDALGDLADTIEEERLEVGRAGGTALGPAATTGAAAMGAAAAGVPLPTDGGAGGVPVDAAASLRHRFDLPMTSSVRNRRVEQAKELLRSAGR</sequence>
<dbReference type="AlphaFoldDB" id="A0A7J5BQ19"/>
<feature type="transmembrane region" description="Helical" evidence="2">
    <location>
        <begin position="320"/>
        <end position="341"/>
    </location>
</feature>
<evidence type="ECO:0000313" key="4">
    <source>
        <dbReference type="Proteomes" id="UP000467240"/>
    </source>
</evidence>
<name>A0A7J5BQ19_9MICO</name>
<proteinExistence type="predicted"/>
<feature type="transmembrane region" description="Helical" evidence="2">
    <location>
        <begin position="41"/>
        <end position="64"/>
    </location>
</feature>
<dbReference type="RefSeq" id="WP_158041009.1">
    <property type="nucleotide sequence ID" value="NZ_JACCFV010000001.1"/>
</dbReference>
<reference evidence="3 4" key="1">
    <citation type="submission" date="2019-09" db="EMBL/GenBank/DDBJ databases">
        <title>Phylogeny of genus Pseudoclavibacter and closely related genus.</title>
        <authorList>
            <person name="Li Y."/>
        </authorList>
    </citation>
    <scope>NUCLEOTIDE SEQUENCE [LARGE SCALE GENOMIC DNA]</scope>
    <source>
        <strain evidence="3 4">DSM 23821</strain>
    </source>
</reference>
<evidence type="ECO:0000313" key="3">
    <source>
        <dbReference type="EMBL" id="KAB1655622.1"/>
    </source>
</evidence>
<keyword evidence="4" id="KW-1185">Reference proteome</keyword>
<accession>A0A7J5BQ19</accession>
<feature type="transmembrane region" description="Helical" evidence="2">
    <location>
        <begin position="160"/>
        <end position="178"/>
    </location>
</feature>
<organism evidence="3 4">
    <name type="scientific">Pseudoclavibacter chungangensis</name>
    <dbReference type="NCBI Taxonomy" id="587635"/>
    <lineage>
        <taxon>Bacteria</taxon>
        <taxon>Bacillati</taxon>
        <taxon>Actinomycetota</taxon>
        <taxon>Actinomycetes</taxon>
        <taxon>Micrococcales</taxon>
        <taxon>Microbacteriaceae</taxon>
        <taxon>Pseudoclavibacter</taxon>
    </lineage>
</organism>
<dbReference type="OrthoDB" id="4493164at2"/>
<protein>
    <submittedName>
        <fullName evidence="3">Uncharacterized protein</fullName>
    </submittedName>
</protein>
<keyword evidence="2" id="KW-0472">Membrane</keyword>
<feature type="transmembrane region" description="Helical" evidence="2">
    <location>
        <begin position="382"/>
        <end position="404"/>
    </location>
</feature>
<dbReference type="Proteomes" id="UP000467240">
    <property type="component" value="Unassembled WGS sequence"/>
</dbReference>
<feature type="transmembrane region" description="Helical" evidence="2">
    <location>
        <begin position="347"/>
        <end position="370"/>
    </location>
</feature>
<evidence type="ECO:0000256" key="2">
    <source>
        <dbReference type="SAM" id="Phobius"/>
    </source>
</evidence>
<comment type="caution">
    <text evidence="3">The sequence shown here is derived from an EMBL/GenBank/DDBJ whole genome shotgun (WGS) entry which is preliminary data.</text>
</comment>
<dbReference type="EMBL" id="WBJZ01000014">
    <property type="protein sequence ID" value="KAB1655622.1"/>
    <property type="molecule type" value="Genomic_DNA"/>
</dbReference>
<evidence type="ECO:0000256" key="1">
    <source>
        <dbReference type="SAM" id="MobiDB-lite"/>
    </source>
</evidence>
<feature type="region of interest" description="Disordered" evidence="1">
    <location>
        <begin position="501"/>
        <end position="579"/>
    </location>
</feature>